<evidence type="ECO:0000256" key="2">
    <source>
        <dbReference type="SAM" id="SignalP"/>
    </source>
</evidence>
<feature type="domain" description="Putative auto-transporter adhesin head GIN" evidence="3">
    <location>
        <begin position="57"/>
        <end position="239"/>
    </location>
</feature>
<evidence type="ECO:0000259" key="3">
    <source>
        <dbReference type="Pfam" id="PF10988"/>
    </source>
</evidence>
<feature type="region of interest" description="Disordered" evidence="1">
    <location>
        <begin position="238"/>
        <end position="259"/>
    </location>
</feature>
<dbReference type="EMBL" id="JBHRVV010000001">
    <property type="protein sequence ID" value="MFC3457075.1"/>
    <property type="molecule type" value="Genomic_DNA"/>
</dbReference>
<reference evidence="5" key="1">
    <citation type="journal article" date="2019" name="Int. J. Syst. Evol. Microbiol.">
        <title>The Global Catalogue of Microorganisms (GCM) 10K type strain sequencing project: providing services to taxonomists for standard genome sequencing and annotation.</title>
        <authorList>
            <consortium name="The Broad Institute Genomics Platform"/>
            <consortium name="The Broad Institute Genome Sequencing Center for Infectious Disease"/>
            <person name="Wu L."/>
            <person name="Ma J."/>
        </authorList>
    </citation>
    <scope>NUCLEOTIDE SEQUENCE [LARGE SCALE GENOMIC DNA]</scope>
    <source>
        <strain evidence="5">CCM 7480</strain>
    </source>
</reference>
<keyword evidence="2" id="KW-0732">Signal</keyword>
<dbReference type="Gene3D" id="2.160.20.120">
    <property type="match status" value="1"/>
</dbReference>
<dbReference type="Proteomes" id="UP001595665">
    <property type="component" value="Unassembled WGS sequence"/>
</dbReference>
<accession>A0ABV7PG04</accession>
<name>A0ABV7PG04_9BURK</name>
<comment type="caution">
    <text evidence="4">The sequence shown here is derived from an EMBL/GenBank/DDBJ whole genome shotgun (WGS) entry which is preliminary data.</text>
</comment>
<evidence type="ECO:0000313" key="4">
    <source>
        <dbReference type="EMBL" id="MFC3457075.1"/>
    </source>
</evidence>
<feature type="chain" id="PRO_5047302976" evidence="2">
    <location>
        <begin position="32"/>
        <end position="259"/>
    </location>
</feature>
<dbReference type="RefSeq" id="WP_379733199.1">
    <property type="nucleotide sequence ID" value="NZ_JBHRVV010000001.1"/>
</dbReference>
<protein>
    <submittedName>
        <fullName evidence="4">Head GIN domain-containing protein</fullName>
    </submittedName>
</protein>
<sequence length="259" mass="26534">MNKPTFYSIARRTLLAACIAASLGVAVQAGAATWSWGSEQVQGSGRIVKQARQVSGFTGLSLAVPARVELRIGDSEGVTIEADDNLLPLLETVVDGGTLRIRPAKRNLNLQSKAIRVVVQARSIERLSLGGSGSIDADPLRARRLDLDLGGSGKINLKGVDAETVSVSLGGSGDVQVAGGTVGKVSVSIGGSGDVDMGRVQATTASVSLAGSGDATVWPRERLSVSLAGSGDVHYYGDPQVSKSTVGSGEVKRIGASPR</sequence>
<organism evidence="4 5">
    <name type="scientific">Massilia haematophila</name>
    <dbReference type="NCBI Taxonomy" id="457923"/>
    <lineage>
        <taxon>Bacteria</taxon>
        <taxon>Pseudomonadati</taxon>
        <taxon>Pseudomonadota</taxon>
        <taxon>Betaproteobacteria</taxon>
        <taxon>Burkholderiales</taxon>
        <taxon>Oxalobacteraceae</taxon>
        <taxon>Telluria group</taxon>
        <taxon>Massilia</taxon>
    </lineage>
</organism>
<dbReference type="PANTHER" id="PTHR39200">
    <property type="entry name" value="HYPOTHETICAL EXPORTED PROTEIN"/>
    <property type="match status" value="1"/>
</dbReference>
<gene>
    <name evidence="4" type="ORF">ACFOPH_02255</name>
</gene>
<dbReference type="Pfam" id="PF10988">
    <property type="entry name" value="DUF2807"/>
    <property type="match status" value="1"/>
</dbReference>
<dbReference type="InterPro" id="IPR021255">
    <property type="entry name" value="DUF2807"/>
</dbReference>
<evidence type="ECO:0000313" key="5">
    <source>
        <dbReference type="Proteomes" id="UP001595665"/>
    </source>
</evidence>
<keyword evidence="5" id="KW-1185">Reference proteome</keyword>
<proteinExistence type="predicted"/>
<dbReference type="PANTHER" id="PTHR39200:SF1">
    <property type="entry name" value="AUTO-TRANSPORTER ADHESIN HEAD GIN DOMAIN-CONTAINING PROTEIN-RELATED"/>
    <property type="match status" value="1"/>
</dbReference>
<feature type="signal peptide" evidence="2">
    <location>
        <begin position="1"/>
        <end position="31"/>
    </location>
</feature>
<evidence type="ECO:0000256" key="1">
    <source>
        <dbReference type="SAM" id="MobiDB-lite"/>
    </source>
</evidence>